<organism evidence="1 2">
    <name type="scientific">Dendrobium chrysotoxum</name>
    <name type="common">Orchid</name>
    <dbReference type="NCBI Taxonomy" id="161865"/>
    <lineage>
        <taxon>Eukaryota</taxon>
        <taxon>Viridiplantae</taxon>
        <taxon>Streptophyta</taxon>
        <taxon>Embryophyta</taxon>
        <taxon>Tracheophyta</taxon>
        <taxon>Spermatophyta</taxon>
        <taxon>Magnoliopsida</taxon>
        <taxon>Liliopsida</taxon>
        <taxon>Asparagales</taxon>
        <taxon>Orchidaceae</taxon>
        <taxon>Epidendroideae</taxon>
        <taxon>Malaxideae</taxon>
        <taxon>Dendrobiinae</taxon>
        <taxon>Dendrobium</taxon>
    </lineage>
</organism>
<evidence type="ECO:0000313" key="2">
    <source>
        <dbReference type="Proteomes" id="UP000775213"/>
    </source>
</evidence>
<evidence type="ECO:0000313" key="1">
    <source>
        <dbReference type="EMBL" id="KAH0463262.1"/>
    </source>
</evidence>
<comment type="caution">
    <text evidence="1">The sequence shown here is derived from an EMBL/GenBank/DDBJ whole genome shotgun (WGS) entry which is preliminary data.</text>
</comment>
<sequence>MQCPKEAFLMLNLEKDRVPAAVSGELTVFGVWKGELGRLHGEEEGRDDLADFNGLERENSAWKVNRWGLATWGREMADVACLGRELVCLGKENVSLGGEEIGLVAWERERADVTCLGRELVALRKGKKLNKSVEMSHICRGSKGALPPGGVRPVLSGRGVKGQRPCGGFQG</sequence>
<dbReference type="Proteomes" id="UP000775213">
    <property type="component" value="Unassembled WGS sequence"/>
</dbReference>
<keyword evidence="2" id="KW-1185">Reference proteome</keyword>
<dbReference type="AlphaFoldDB" id="A0AAV7H5W2"/>
<dbReference type="EMBL" id="JAGFBR010000008">
    <property type="protein sequence ID" value="KAH0463262.1"/>
    <property type="molecule type" value="Genomic_DNA"/>
</dbReference>
<name>A0AAV7H5W2_DENCH</name>
<protein>
    <submittedName>
        <fullName evidence="1">Uncharacterized protein</fullName>
    </submittedName>
</protein>
<accession>A0AAV7H5W2</accession>
<reference evidence="1 2" key="1">
    <citation type="journal article" date="2021" name="Hortic Res">
        <title>Chromosome-scale assembly of the Dendrobium chrysotoxum genome enhances the understanding of orchid evolution.</title>
        <authorList>
            <person name="Zhang Y."/>
            <person name="Zhang G.Q."/>
            <person name="Zhang D."/>
            <person name="Liu X.D."/>
            <person name="Xu X.Y."/>
            <person name="Sun W.H."/>
            <person name="Yu X."/>
            <person name="Zhu X."/>
            <person name="Wang Z.W."/>
            <person name="Zhao X."/>
            <person name="Zhong W.Y."/>
            <person name="Chen H."/>
            <person name="Yin W.L."/>
            <person name="Huang T."/>
            <person name="Niu S.C."/>
            <person name="Liu Z.J."/>
        </authorList>
    </citation>
    <scope>NUCLEOTIDE SEQUENCE [LARGE SCALE GENOMIC DNA]</scope>
    <source>
        <strain evidence="1">Lindl</strain>
    </source>
</reference>
<gene>
    <name evidence="1" type="ORF">IEQ34_007844</name>
</gene>
<proteinExistence type="predicted"/>